<dbReference type="EMBL" id="QTSX02001637">
    <property type="protein sequence ID" value="KAJ9079882.1"/>
    <property type="molecule type" value="Genomic_DNA"/>
</dbReference>
<organism evidence="1 2">
    <name type="scientific">Entomophthora muscae</name>
    <dbReference type="NCBI Taxonomy" id="34485"/>
    <lineage>
        <taxon>Eukaryota</taxon>
        <taxon>Fungi</taxon>
        <taxon>Fungi incertae sedis</taxon>
        <taxon>Zoopagomycota</taxon>
        <taxon>Entomophthoromycotina</taxon>
        <taxon>Entomophthoromycetes</taxon>
        <taxon>Entomophthorales</taxon>
        <taxon>Entomophthoraceae</taxon>
        <taxon>Entomophthora</taxon>
    </lineage>
</organism>
<evidence type="ECO:0000313" key="1">
    <source>
        <dbReference type="EMBL" id="KAJ9079882.1"/>
    </source>
</evidence>
<proteinExistence type="predicted"/>
<accession>A0ACC2TZ28</accession>
<protein>
    <submittedName>
        <fullName evidence="1">Uncharacterized protein</fullName>
    </submittedName>
</protein>
<dbReference type="Proteomes" id="UP001165960">
    <property type="component" value="Unassembled WGS sequence"/>
</dbReference>
<sequence length="315" mass="35459">MRSILFYAWLGFTWAQYTPLGEVPTDNRADTAGAYTLDNGMEIVLVSNQDYRDVSVALHVKHTHKSGSGKACADLVSRAFADRAENVAAYAMVASTMFRMDFDESTIKKSLKALAKALPSPSKKVQRSKKASTSDIRRLLEQVLARESLTTHPYSYNPKGSCRKSYYASNMRLVVVSSMKQQDLVNLVSRSFRRVPSKKSHQPLASPFNSTHTGKIFILENNRAACHLQFQTEFIPEAYQLKYLLSGKLRNSLTSLGYNLVTYIQRVSPRHVLLNITMLLTLSSNTSDFLIEQAWMKNTSTLKISLVPPRALNHR</sequence>
<reference evidence="1" key="1">
    <citation type="submission" date="2022-04" db="EMBL/GenBank/DDBJ databases">
        <title>Genome of the entomopathogenic fungus Entomophthora muscae.</title>
        <authorList>
            <person name="Elya C."/>
            <person name="Lovett B.R."/>
            <person name="Lee E."/>
            <person name="Macias A.M."/>
            <person name="Hajek A.E."/>
            <person name="De Bivort B.L."/>
            <person name="Kasson M.T."/>
            <person name="De Fine Licht H.H."/>
            <person name="Stajich J.E."/>
        </authorList>
    </citation>
    <scope>NUCLEOTIDE SEQUENCE</scope>
    <source>
        <strain evidence="1">Berkeley</strain>
    </source>
</reference>
<keyword evidence="2" id="KW-1185">Reference proteome</keyword>
<gene>
    <name evidence="1" type="ORF">DSO57_1030876</name>
</gene>
<comment type="caution">
    <text evidence="1">The sequence shown here is derived from an EMBL/GenBank/DDBJ whole genome shotgun (WGS) entry which is preliminary data.</text>
</comment>
<name>A0ACC2TZ28_9FUNG</name>
<evidence type="ECO:0000313" key="2">
    <source>
        <dbReference type="Proteomes" id="UP001165960"/>
    </source>
</evidence>